<keyword evidence="1" id="KW-1133">Transmembrane helix</keyword>
<evidence type="ECO:0000313" key="3">
    <source>
        <dbReference type="Proteomes" id="UP001187192"/>
    </source>
</evidence>
<reference evidence="2" key="1">
    <citation type="submission" date="2023-07" db="EMBL/GenBank/DDBJ databases">
        <title>draft genome sequence of fig (Ficus carica).</title>
        <authorList>
            <person name="Takahashi T."/>
            <person name="Nishimura K."/>
        </authorList>
    </citation>
    <scope>NUCLEOTIDE SEQUENCE</scope>
</reference>
<feature type="non-terminal residue" evidence="2">
    <location>
        <position position="43"/>
    </location>
</feature>
<keyword evidence="1" id="KW-0472">Membrane</keyword>
<keyword evidence="1" id="KW-0812">Transmembrane</keyword>
<feature type="transmembrane region" description="Helical" evidence="1">
    <location>
        <begin position="15"/>
        <end position="35"/>
    </location>
</feature>
<organism evidence="2 3">
    <name type="scientific">Ficus carica</name>
    <name type="common">Common fig</name>
    <dbReference type="NCBI Taxonomy" id="3494"/>
    <lineage>
        <taxon>Eukaryota</taxon>
        <taxon>Viridiplantae</taxon>
        <taxon>Streptophyta</taxon>
        <taxon>Embryophyta</taxon>
        <taxon>Tracheophyta</taxon>
        <taxon>Spermatophyta</taxon>
        <taxon>Magnoliopsida</taxon>
        <taxon>eudicotyledons</taxon>
        <taxon>Gunneridae</taxon>
        <taxon>Pentapetalae</taxon>
        <taxon>rosids</taxon>
        <taxon>fabids</taxon>
        <taxon>Rosales</taxon>
        <taxon>Moraceae</taxon>
        <taxon>Ficeae</taxon>
        <taxon>Ficus</taxon>
    </lineage>
</organism>
<proteinExistence type="predicted"/>
<accession>A0AA88EFW9</accession>
<comment type="caution">
    <text evidence="2">The sequence shown here is derived from an EMBL/GenBank/DDBJ whole genome shotgun (WGS) entry which is preliminary data.</text>
</comment>
<dbReference type="EMBL" id="BTGU01014544">
    <property type="protein sequence ID" value="GMN74051.1"/>
    <property type="molecule type" value="Genomic_DNA"/>
</dbReference>
<dbReference type="AlphaFoldDB" id="A0AA88EFW9"/>
<evidence type="ECO:0000256" key="1">
    <source>
        <dbReference type="SAM" id="Phobius"/>
    </source>
</evidence>
<evidence type="ECO:0000313" key="2">
    <source>
        <dbReference type="EMBL" id="GMN74051.1"/>
    </source>
</evidence>
<keyword evidence="3" id="KW-1185">Reference proteome</keyword>
<name>A0AA88EFW9_FICCA</name>
<dbReference type="Proteomes" id="UP001187192">
    <property type="component" value="Unassembled WGS sequence"/>
</dbReference>
<sequence>MRTSGVWGQHDGSSVWGASTAAAVILLLGVLGVSVKKLLLLNF</sequence>
<gene>
    <name evidence="2" type="ORF">TIFTF001_054375</name>
</gene>
<protein>
    <submittedName>
        <fullName evidence="2">Uncharacterized protein</fullName>
    </submittedName>
</protein>